<sequence length="73" mass="7983">MGKAKDGCILPAKDHAFYAFPDIALVDRQNNEADICIEHPSVICLSMPPLPRPLGDPSASETTNWANCLRSCR</sequence>
<organism evidence="2 3">
    <name type="scientific">Phlebiopsis gigantea (strain 11061_1 CR5-6)</name>
    <name type="common">White-rot fungus</name>
    <name type="synonym">Peniophora gigantea</name>
    <dbReference type="NCBI Taxonomy" id="745531"/>
    <lineage>
        <taxon>Eukaryota</taxon>
        <taxon>Fungi</taxon>
        <taxon>Dikarya</taxon>
        <taxon>Basidiomycota</taxon>
        <taxon>Agaricomycotina</taxon>
        <taxon>Agaricomycetes</taxon>
        <taxon>Polyporales</taxon>
        <taxon>Phanerochaetaceae</taxon>
        <taxon>Phlebiopsis</taxon>
    </lineage>
</organism>
<gene>
    <name evidence="1" type="ORF">PHLGIDRAFT_20700</name>
    <name evidence="2" type="ORF">PHLGIDRAFT_20701</name>
</gene>
<dbReference type="Proteomes" id="UP000053257">
    <property type="component" value="Unassembled WGS sequence"/>
</dbReference>
<evidence type="ECO:0000313" key="2">
    <source>
        <dbReference type="EMBL" id="KIP01176.1"/>
    </source>
</evidence>
<keyword evidence="3" id="KW-1185">Reference proteome</keyword>
<dbReference type="EMBL" id="KN840880">
    <property type="protein sequence ID" value="KIP01176.1"/>
    <property type="molecule type" value="Genomic_DNA"/>
</dbReference>
<evidence type="ECO:0000313" key="1">
    <source>
        <dbReference type="EMBL" id="KIP01174.1"/>
    </source>
</evidence>
<dbReference type="AlphaFoldDB" id="A0A0C3RP58"/>
<reference evidence="2 3" key="1">
    <citation type="journal article" date="2014" name="PLoS Genet.">
        <title>Analysis of the Phlebiopsis gigantea genome, transcriptome and secretome provides insight into its pioneer colonization strategies of wood.</title>
        <authorList>
            <person name="Hori C."/>
            <person name="Ishida T."/>
            <person name="Igarashi K."/>
            <person name="Samejima M."/>
            <person name="Suzuki H."/>
            <person name="Master E."/>
            <person name="Ferreira P."/>
            <person name="Ruiz-Duenas F.J."/>
            <person name="Held B."/>
            <person name="Canessa P."/>
            <person name="Larrondo L.F."/>
            <person name="Schmoll M."/>
            <person name="Druzhinina I.S."/>
            <person name="Kubicek C.P."/>
            <person name="Gaskell J.A."/>
            <person name="Kersten P."/>
            <person name="St John F."/>
            <person name="Glasner J."/>
            <person name="Sabat G."/>
            <person name="Splinter BonDurant S."/>
            <person name="Syed K."/>
            <person name="Yadav J."/>
            <person name="Mgbeahuruike A.C."/>
            <person name="Kovalchuk A."/>
            <person name="Asiegbu F.O."/>
            <person name="Lackner G."/>
            <person name="Hoffmeister D."/>
            <person name="Rencoret J."/>
            <person name="Gutierrez A."/>
            <person name="Sun H."/>
            <person name="Lindquist E."/>
            <person name="Barry K."/>
            <person name="Riley R."/>
            <person name="Grigoriev I.V."/>
            <person name="Henrissat B."/>
            <person name="Kues U."/>
            <person name="Berka R.M."/>
            <person name="Martinez A.T."/>
            <person name="Covert S.F."/>
            <person name="Blanchette R.A."/>
            <person name="Cullen D."/>
        </authorList>
    </citation>
    <scope>NUCLEOTIDE SEQUENCE [LARGE SCALE GENOMIC DNA]</scope>
    <source>
        <strain evidence="2 3">11061_1 CR5-6</strain>
    </source>
</reference>
<proteinExistence type="predicted"/>
<name>A0A0C3RP58_PHLG1</name>
<protein>
    <submittedName>
        <fullName evidence="2">Uncharacterized protein</fullName>
    </submittedName>
</protein>
<evidence type="ECO:0000313" key="3">
    <source>
        <dbReference type="Proteomes" id="UP000053257"/>
    </source>
</evidence>
<dbReference type="HOGENOM" id="CLU_2705666_0_0_1"/>
<dbReference type="EMBL" id="KN840880">
    <property type="protein sequence ID" value="KIP01174.1"/>
    <property type="molecule type" value="Genomic_DNA"/>
</dbReference>
<accession>A0A0C3RP58</accession>